<dbReference type="SMART" id="SM00382">
    <property type="entry name" value="AAA"/>
    <property type="match status" value="1"/>
</dbReference>
<evidence type="ECO:0000256" key="4">
    <source>
        <dbReference type="ARBA" id="ARBA00022840"/>
    </source>
</evidence>
<name>A0ABU6PTA4_9BACL</name>
<feature type="domain" description="ABC transporter" evidence="7">
    <location>
        <begin position="4"/>
        <end position="240"/>
    </location>
</feature>
<dbReference type="EMBL" id="JARTLD010000025">
    <property type="protein sequence ID" value="MED5017599.1"/>
    <property type="molecule type" value="Genomic_DNA"/>
</dbReference>
<keyword evidence="5" id="KW-1278">Translocase</keyword>
<dbReference type="Gene3D" id="3.40.50.300">
    <property type="entry name" value="P-loop containing nucleotide triphosphate hydrolases"/>
    <property type="match status" value="1"/>
</dbReference>
<dbReference type="PANTHER" id="PTHR43875">
    <property type="entry name" value="MALTODEXTRIN IMPORT ATP-BINDING PROTEIN MSMX"/>
    <property type="match status" value="1"/>
</dbReference>
<evidence type="ECO:0000256" key="3">
    <source>
        <dbReference type="ARBA" id="ARBA00022741"/>
    </source>
</evidence>
<evidence type="ECO:0000259" key="7">
    <source>
        <dbReference type="PROSITE" id="PS50893"/>
    </source>
</evidence>
<evidence type="ECO:0000256" key="1">
    <source>
        <dbReference type="ARBA" id="ARBA00022448"/>
    </source>
</evidence>
<dbReference type="PANTHER" id="PTHR43875:SF15">
    <property type="entry name" value="TREHALOSE IMPORT ATP-BINDING PROTEIN SUGC"/>
    <property type="match status" value="1"/>
</dbReference>
<dbReference type="InterPro" id="IPR017871">
    <property type="entry name" value="ABC_transporter-like_CS"/>
</dbReference>
<evidence type="ECO:0000313" key="9">
    <source>
        <dbReference type="Proteomes" id="UP001343257"/>
    </source>
</evidence>
<dbReference type="RefSeq" id="WP_328277369.1">
    <property type="nucleotide sequence ID" value="NZ_JARTLD010000025.1"/>
</dbReference>
<dbReference type="SUPFAM" id="SSF52540">
    <property type="entry name" value="P-loop containing nucleoside triphosphate hydrolases"/>
    <property type="match status" value="1"/>
</dbReference>
<dbReference type="Gene3D" id="2.40.50.100">
    <property type="match status" value="1"/>
</dbReference>
<dbReference type="Proteomes" id="UP001343257">
    <property type="component" value="Unassembled WGS sequence"/>
</dbReference>
<keyword evidence="1" id="KW-0813">Transport</keyword>
<dbReference type="PROSITE" id="PS00211">
    <property type="entry name" value="ABC_TRANSPORTER_1"/>
    <property type="match status" value="1"/>
</dbReference>
<evidence type="ECO:0000313" key="8">
    <source>
        <dbReference type="EMBL" id="MED5017599.1"/>
    </source>
</evidence>
<evidence type="ECO:0000256" key="6">
    <source>
        <dbReference type="ARBA" id="ARBA00023136"/>
    </source>
</evidence>
<evidence type="ECO:0000256" key="2">
    <source>
        <dbReference type="ARBA" id="ARBA00022475"/>
    </source>
</evidence>
<dbReference type="InterPro" id="IPR013611">
    <property type="entry name" value="Transp-assoc_OB_typ2"/>
</dbReference>
<keyword evidence="6" id="KW-0472">Membrane</keyword>
<dbReference type="InterPro" id="IPR003593">
    <property type="entry name" value="AAA+_ATPase"/>
</dbReference>
<comment type="caution">
    <text evidence="8">The sequence shown here is derived from an EMBL/GenBank/DDBJ whole genome shotgun (WGS) entry which is preliminary data.</text>
</comment>
<dbReference type="InterPro" id="IPR008995">
    <property type="entry name" value="Mo/tungstate-bd_C_term_dom"/>
</dbReference>
<keyword evidence="9" id="KW-1185">Reference proteome</keyword>
<accession>A0ABU6PTA4</accession>
<protein>
    <submittedName>
        <fullName evidence="8">ABC transporter ATP-binding protein</fullName>
    </submittedName>
</protein>
<organism evidence="8 9">
    <name type="scientific">Paenibacillus chibensis</name>
    <dbReference type="NCBI Taxonomy" id="59846"/>
    <lineage>
        <taxon>Bacteria</taxon>
        <taxon>Bacillati</taxon>
        <taxon>Bacillota</taxon>
        <taxon>Bacilli</taxon>
        <taxon>Bacillales</taxon>
        <taxon>Paenibacillaceae</taxon>
        <taxon>Paenibacillus</taxon>
    </lineage>
</organism>
<dbReference type="GO" id="GO:0005524">
    <property type="term" value="F:ATP binding"/>
    <property type="evidence" value="ECO:0007669"/>
    <property type="project" value="UniProtKB-KW"/>
</dbReference>
<dbReference type="Gene3D" id="2.40.50.140">
    <property type="entry name" value="Nucleic acid-binding proteins"/>
    <property type="match status" value="1"/>
</dbReference>
<gene>
    <name evidence="8" type="ORF">P9847_09825</name>
</gene>
<dbReference type="PROSITE" id="PS50893">
    <property type="entry name" value="ABC_TRANSPORTER_2"/>
    <property type="match status" value="1"/>
</dbReference>
<keyword evidence="2" id="KW-1003">Cell membrane</keyword>
<keyword evidence="4 8" id="KW-0067">ATP-binding</keyword>
<keyword evidence="3" id="KW-0547">Nucleotide-binding</keyword>
<dbReference type="Pfam" id="PF08402">
    <property type="entry name" value="TOBE_2"/>
    <property type="match status" value="1"/>
</dbReference>
<evidence type="ECO:0000256" key="5">
    <source>
        <dbReference type="ARBA" id="ARBA00022967"/>
    </source>
</evidence>
<dbReference type="InterPro" id="IPR047641">
    <property type="entry name" value="ABC_transpr_MalK/UgpC-like"/>
</dbReference>
<proteinExistence type="predicted"/>
<sequence length="388" mass="43316">MSRIELKKINKYFDHNHILKDIDFVIEEGDFMTLLGPSGCGKTTMLRVITGLENPEEGIITIGGKEVVNGRNRYYAPASKRGLNLVFQSYALWPHMTVFENVAFGLTIKKVTKQDIRKRVETALEKMRIIQYKDRYPSELSGGQQQRVAIARAIVTEPKILLLDEPLSNLDAKLRLEMRAELKRLHRELNTTIIYVTHDQVEALTMSTKIAVFFEGDLVQLDTPRGIYRHPADLRVADFIGNPTINFVDAICSYRDGCLVTESGLGTVNIPSGQKHSGEIVLTIYPEDITIHEDRNESGIRCIVSSILPAGSETLIQLMVNDQTTLLAKYMGEKEYPIGSDVWITFPKEKVNVYDRGSKRLIPLASGYSGDLVSVNDSAGLAVGVSGK</sequence>
<dbReference type="Pfam" id="PF00005">
    <property type="entry name" value="ABC_tran"/>
    <property type="match status" value="1"/>
</dbReference>
<reference evidence="8 9" key="1">
    <citation type="submission" date="2023-03" db="EMBL/GenBank/DDBJ databases">
        <title>Bacillus Genome Sequencing.</title>
        <authorList>
            <person name="Dunlap C."/>
        </authorList>
    </citation>
    <scope>NUCLEOTIDE SEQUENCE [LARGE SCALE GENOMIC DNA]</scope>
    <source>
        <strain evidence="8 9">NRS-52</strain>
    </source>
</reference>
<dbReference type="InterPro" id="IPR003439">
    <property type="entry name" value="ABC_transporter-like_ATP-bd"/>
</dbReference>
<dbReference type="InterPro" id="IPR012340">
    <property type="entry name" value="NA-bd_OB-fold"/>
</dbReference>
<dbReference type="InterPro" id="IPR027417">
    <property type="entry name" value="P-loop_NTPase"/>
</dbReference>
<dbReference type="SUPFAM" id="SSF50331">
    <property type="entry name" value="MOP-like"/>
    <property type="match status" value="1"/>
</dbReference>